<organism evidence="2 3">
    <name type="scientific">Candidatus Nitrosocaldus cavascurensis</name>
    <dbReference type="NCBI Taxonomy" id="2058097"/>
    <lineage>
        <taxon>Archaea</taxon>
        <taxon>Nitrososphaerota</taxon>
        <taxon>Nitrososphaeria</taxon>
        <taxon>Candidatus Nitrosocaldales</taxon>
        <taxon>Candidatus Nitrosocaldaceae</taxon>
        <taxon>Candidatus Nitrosocaldus</taxon>
    </lineage>
</organism>
<proteinExistence type="predicted"/>
<dbReference type="AlphaFoldDB" id="A0A2K5ART1"/>
<keyword evidence="3" id="KW-1185">Reference proteome</keyword>
<name>A0A2K5ART1_9ARCH</name>
<dbReference type="KEGG" id="ncv:NCAV_1128"/>
<evidence type="ECO:0000259" key="1">
    <source>
        <dbReference type="Pfam" id="PF01978"/>
    </source>
</evidence>
<dbReference type="GeneID" id="41595146"/>
<dbReference type="Gene3D" id="1.10.10.10">
    <property type="entry name" value="Winged helix-like DNA-binding domain superfamily/Winged helix DNA-binding domain"/>
    <property type="match status" value="1"/>
</dbReference>
<gene>
    <name evidence="2" type="ORF">NCAV_1128</name>
</gene>
<dbReference type="RefSeq" id="WP_103287016.1">
    <property type="nucleotide sequence ID" value="NZ_LT981265.1"/>
</dbReference>
<dbReference type="EMBL" id="LT981265">
    <property type="protein sequence ID" value="SPC34304.1"/>
    <property type="molecule type" value="Genomic_DNA"/>
</dbReference>
<dbReference type="InterPro" id="IPR036388">
    <property type="entry name" value="WH-like_DNA-bd_sf"/>
</dbReference>
<dbReference type="InterPro" id="IPR002831">
    <property type="entry name" value="Tscrpt_reg_TrmB_N"/>
</dbReference>
<evidence type="ECO:0000313" key="3">
    <source>
        <dbReference type="Proteomes" id="UP000236248"/>
    </source>
</evidence>
<dbReference type="InterPro" id="IPR036390">
    <property type="entry name" value="WH_DNA-bd_sf"/>
</dbReference>
<dbReference type="Proteomes" id="UP000236248">
    <property type="component" value="Chromosome NCAV"/>
</dbReference>
<feature type="domain" description="Transcription regulator TrmB N-terminal" evidence="1">
    <location>
        <begin position="22"/>
        <end position="70"/>
    </location>
</feature>
<protein>
    <recommendedName>
        <fullName evidence="1">Transcription regulator TrmB N-terminal domain-containing protein</fullName>
    </recommendedName>
</protein>
<dbReference type="Pfam" id="PF01978">
    <property type="entry name" value="TrmB"/>
    <property type="match status" value="1"/>
</dbReference>
<evidence type="ECO:0000313" key="2">
    <source>
        <dbReference type="EMBL" id="SPC34304.1"/>
    </source>
</evidence>
<dbReference type="SUPFAM" id="SSF46785">
    <property type="entry name" value="Winged helix' DNA-binding domain"/>
    <property type="match status" value="1"/>
</dbReference>
<sequence length="116" mass="13501">MVSMEQVENDMARELMVSMDVIKVYMLLIRKGMLNAREIADELKIDISKVNDALSNLLRDGACIEINGRYEALNPRFAVTNMYRMLCLRMNREVKRNERIDGIASILEKVYDDARR</sequence>
<reference evidence="3" key="1">
    <citation type="submission" date="2018-01" db="EMBL/GenBank/DDBJ databases">
        <authorList>
            <person name="Kerou L M."/>
        </authorList>
    </citation>
    <scope>NUCLEOTIDE SEQUENCE [LARGE SCALE GENOMIC DNA]</scope>
    <source>
        <strain evidence="3">SCU2</strain>
    </source>
</reference>
<accession>A0A2K5ART1</accession>